<gene>
    <name evidence="2" type="ORF">Golob_025360</name>
</gene>
<dbReference type="Proteomes" id="UP000593572">
    <property type="component" value="Unassembled WGS sequence"/>
</dbReference>
<dbReference type="Gene3D" id="2.60.40.180">
    <property type="entry name" value="Transthyretin/hydroxyisourate hydrolase domain"/>
    <property type="match status" value="1"/>
</dbReference>
<dbReference type="AlphaFoldDB" id="A0A7J8NJ07"/>
<dbReference type="SUPFAM" id="SSF49472">
    <property type="entry name" value="Transthyretin (synonym: prealbumin)"/>
    <property type="match status" value="1"/>
</dbReference>
<organism evidence="2 3">
    <name type="scientific">Gossypium lobatum</name>
    <dbReference type="NCBI Taxonomy" id="34289"/>
    <lineage>
        <taxon>Eukaryota</taxon>
        <taxon>Viridiplantae</taxon>
        <taxon>Streptophyta</taxon>
        <taxon>Embryophyta</taxon>
        <taxon>Tracheophyta</taxon>
        <taxon>Spermatophyta</taxon>
        <taxon>Magnoliopsida</taxon>
        <taxon>eudicotyledons</taxon>
        <taxon>Gunneridae</taxon>
        <taxon>Pentapetalae</taxon>
        <taxon>rosids</taxon>
        <taxon>malvids</taxon>
        <taxon>Malvales</taxon>
        <taxon>Malvaceae</taxon>
        <taxon>Malvoideae</taxon>
        <taxon>Gossypium</taxon>
    </lineage>
</organism>
<dbReference type="InterPro" id="IPR023416">
    <property type="entry name" value="Transthyretin/HIU_hydrolase_d"/>
</dbReference>
<dbReference type="PANTHER" id="PTHR10395">
    <property type="entry name" value="URICASE AND TRANSTHYRETIN-RELATED"/>
    <property type="match status" value="1"/>
</dbReference>
<evidence type="ECO:0000313" key="3">
    <source>
        <dbReference type="Proteomes" id="UP000593572"/>
    </source>
</evidence>
<dbReference type="Pfam" id="PF00576">
    <property type="entry name" value="Transthyretin"/>
    <property type="match status" value="1"/>
</dbReference>
<dbReference type="InterPro" id="IPR036817">
    <property type="entry name" value="Transthyretin/HIU_hydrolase_sf"/>
</dbReference>
<evidence type="ECO:0000313" key="2">
    <source>
        <dbReference type="EMBL" id="MBA0576955.1"/>
    </source>
</evidence>
<dbReference type="GO" id="GO:0006144">
    <property type="term" value="P:purine nucleobase metabolic process"/>
    <property type="evidence" value="ECO:0007669"/>
    <property type="project" value="TreeGrafter"/>
</dbReference>
<accession>A0A7J8NJ07</accession>
<proteinExistence type="predicted"/>
<sequence length="119" mass="13011">MKLVELRLSKLISAKTKTVSMVVATQAATPRVLRARARLPITTLLLDVSKGCPAGGIDLRLGMSKGGEDGPSVGEIDIGRWVLEPYSTIDIDEHETQKWEHFHVPLLLSPFSITAYRGS</sequence>
<reference evidence="2 3" key="1">
    <citation type="journal article" date="2019" name="Genome Biol. Evol.">
        <title>Insights into the evolution of the New World diploid cottons (Gossypium, subgenus Houzingenia) based on genome sequencing.</title>
        <authorList>
            <person name="Grover C.E."/>
            <person name="Arick M.A. 2nd"/>
            <person name="Thrash A."/>
            <person name="Conover J.L."/>
            <person name="Sanders W.S."/>
            <person name="Peterson D.G."/>
            <person name="Frelichowski J.E."/>
            <person name="Scheffler J.A."/>
            <person name="Scheffler B.E."/>
            <person name="Wendel J.F."/>
        </authorList>
    </citation>
    <scope>NUCLEOTIDE SEQUENCE [LARGE SCALE GENOMIC DNA]</scope>
    <source>
        <strain evidence="2">157</strain>
        <tissue evidence="2">Leaf</tissue>
    </source>
</reference>
<keyword evidence="3" id="KW-1185">Reference proteome</keyword>
<feature type="domain" description="Transthyretin/hydroxyisourate hydrolase" evidence="1">
    <location>
        <begin position="86"/>
        <end position="118"/>
    </location>
</feature>
<evidence type="ECO:0000259" key="1">
    <source>
        <dbReference type="Pfam" id="PF00576"/>
    </source>
</evidence>
<comment type="caution">
    <text evidence="2">The sequence shown here is derived from an EMBL/GenBank/DDBJ whole genome shotgun (WGS) entry which is preliminary data.</text>
</comment>
<protein>
    <recommendedName>
        <fullName evidence="1">Transthyretin/hydroxyisourate hydrolase domain-containing protein</fullName>
    </recommendedName>
</protein>
<dbReference type="PANTHER" id="PTHR10395:SF7">
    <property type="entry name" value="5-HYDROXYISOURATE HYDROLASE"/>
    <property type="match status" value="1"/>
</dbReference>
<name>A0A7J8NJ07_9ROSI</name>
<dbReference type="EMBL" id="JABEZX010352391">
    <property type="protein sequence ID" value="MBA0576955.1"/>
    <property type="molecule type" value="Genomic_DNA"/>
</dbReference>